<dbReference type="Gene3D" id="3.40.50.2300">
    <property type="match status" value="1"/>
</dbReference>
<dbReference type="InterPro" id="IPR011006">
    <property type="entry name" value="CheY-like_superfamily"/>
</dbReference>
<dbReference type="Gene3D" id="1.10.10.10">
    <property type="entry name" value="Winged helix-like DNA-binding domain superfamily/Winged helix DNA-binding domain"/>
    <property type="match status" value="1"/>
</dbReference>
<dbReference type="InterPro" id="IPR001789">
    <property type="entry name" value="Sig_transdc_resp-reg_receiver"/>
</dbReference>
<dbReference type="InterPro" id="IPR036388">
    <property type="entry name" value="WH-like_DNA-bd_sf"/>
</dbReference>
<dbReference type="Pfam" id="PF09339">
    <property type="entry name" value="HTH_IclR"/>
    <property type="match status" value="1"/>
</dbReference>
<dbReference type="Proteomes" id="UP000002366">
    <property type="component" value="Chromosome"/>
</dbReference>
<evidence type="ECO:0000313" key="4">
    <source>
        <dbReference type="Proteomes" id="UP000002366"/>
    </source>
</evidence>
<dbReference type="STRING" id="572547.Amico_0224"/>
<gene>
    <name evidence="3" type="ordered locus">Amico_0224</name>
</gene>
<evidence type="ECO:0000313" key="3">
    <source>
        <dbReference type="EMBL" id="ADE56370.1"/>
    </source>
</evidence>
<dbReference type="OrthoDB" id="9779969at2"/>
<dbReference type="InterPro" id="IPR051271">
    <property type="entry name" value="2C-system_Tx_regulators"/>
</dbReference>
<dbReference type="InterPro" id="IPR036390">
    <property type="entry name" value="WH_DNA-bd_sf"/>
</dbReference>
<proteinExistence type="predicted"/>
<dbReference type="SUPFAM" id="SSF46785">
    <property type="entry name" value="Winged helix' DNA-binding domain"/>
    <property type="match status" value="1"/>
</dbReference>
<dbReference type="KEGG" id="aco:Amico_0224"/>
<sequence>MTLHIGVIDDDRKVLYQLEKMAEAEEWRFLATVDPEEVLGWVRDDEIDILLVDVWMPVVSGYQLVQKARNISEKIVLIALAENEREDTASRLFLAGADDFVVKPLQLLDFRARLRLHEKLANYREQLNWDVRKKGISVDTMREVIYCIKRHQGAMDCDEVAAKTGLAYVTAHRYLDFLASRGMVVRLSAALDGRPGRPKTFYEWKGGLKTP</sequence>
<reference evidence="3 4" key="1">
    <citation type="journal article" date="2010" name="Stand. Genomic Sci.">
        <title>Complete genome sequence of Aminobacterium colombiense type strain (ALA-1).</title>
        <authorList>
            <person name="Chertkov O."/>
            <person name="Sikorski J."/>
            <person name="Brambilla E."/>
            <person name="Lapidus A."/>
            <person name="Copeland A."/>
            <person name="Glavina Del Rio T."/>
            <person name="Nolan M."/>
            <person name="Lucas S."/>
            <person name="Tice H."/>
            <person name="Cheng J.F."/>
            <person name="Han C."/>
            <person name="Detter J.C."/>
            <person name="Bruce D."/>
            <person name="Tapia R."/>
            <person name="Goodwin L."/>
            <person name="Pitluck S."/>
            <person name="Liolios K."/>
            <person name="Ivanova N."/>
            <person name="Mavromatis K."/>
            <person name="Ovchinnikova G."/>
            <person name="Pati A."/>
            <person name="Chen A."/>
            <person name="Palaniappan K."/>
            <person name="Land M."/>
            <person name="Hauser L."/>
            <person name="Chang Y.J."/>
            <person name="Jeffries C.D."/>
            <person name="Spring S."/>
            <person name="Rohde M."/>
            <person name="Goker M."/>
            <person name="Bristow J."/>
            <person name="Eisen J.A."/>
            <person name="Markowitz V."/>
            <person name="Hugenholtz P."/>
            <person name="Kyrpides N.C."/>
            <person name="Klenk H.P."/>
        </authorList>
    </citation>
    <scope>NUCLEOTIDE SEQUENCE [LARGE SCALE GENOMIC DNA]</scope>
    <source>
        <strain evidence="4">DSM 12261 / ALA-1</strain>
    </source>
</reference>
<evidence type="ECO:0000256" key="1">
    <source>
        <dbReference type="PROSITE-ProRule" id="PRU00169"/>
    </source>
</evidence>
<dbReference type="PROSITE" id="PS50110">
    <property type="entry name" value="RESPONSE_REGULATORY"/>
    <property type="match status" value="1"/>
</dbReference>
<accession>D5ECT8</accession>
<dbReference type="SMART" id="SM00448">
    <property type="entry name" value="REC"/>
    <property type="match status" value="1"/>
</dbReference>
<dbReference type="PANTHER" id="PTHR45526">
    <property type="entry name" value="TRANSCRIPTIONAL REGULATORY PROTEIN DPIA"/>
    <property type="match status" value="1"/>
</dbReference>
<dbReference type="GO" id="GO:0006355">
    <property type="term" value="P:regulation of DNA-templated transcription"/>
    <property type="evidence" value="ECO:0007669"/>
    <property type="project" value="InterPro"/>
</dbReference>
<dbReference type="SUPFAM" id="SSF52172">
    <property type="entry name" value="CheY-like"/>
    <property type="match status" value="1"/>
</dbReference>
<dbReference type="eggNOG" id="COG4565">
    <property type="taxonomic scope" value="Bacteria"/>
</dbReference>
<dbReference type="PANTHER" id="PTHR45526:SF1">
    <property type="entry name" value="TRANSCRIPTIONAL REGULATORY PROTEIN DCUR-RELATED"/>
    <property type="match status" value="1"/>
</dbReference>
<protein>
    <recommendedName>
        <fullName evidence="2">Response regulatory domain-containing protein</fullName>
    </recommendedName>
</protein>
<dbReference type="EMBL" id="CP001997">
    <property type="protein sequence ID" value="ADE56370.1"/>
    <property type="molecule type" value="Genomic_DNA"/>
</dbReference>
<dbReference type="GO" id="GO:0000156">
    <property type="term" value="F:phosphorelay response regulator activity"/>
    <property type="evidence" value="ECO:0007669"/>
    <property type="project" value="TreeGrafter"/>
</dbReference>
<dbReference type="HOGENOM" id="CLU_000445_39_1_0"/>
<organism evidence="3 4">
    <name type="scientific">Aminobacterium colombiense (strain DSM 12261 / ALA-1)</name>
    <dbReference type="NCBI Taxonomy" id="572547"/>
    <lineage>
        <taxon>Bacteria</taxon>
        <taxon>Thermotogati</taxon>
        <taxon>Synergistota</taxon>
        <taxon>Synergistia</taxon>
        <taxon>Synergistales</taxon>
        <taxon>Aminobacteriaceae</taxon>
        <taxon>Aminobacterium</taxon>
    </lineage>
</organism>
<evidence type="ECO:0000259" key="2">
    <source>
        <dbReference type="PROSITE" id="PS50110"/>
    </source>
</evidence>
<feature type="domain" description="Response regulatory" evidence="2">
    <location>
        <begin position="4"/>
        <end position="118"/>
    </location>
</feature>
<feature type="modified residue" description="4-aspartylphosphate" evidence="1">
    <location>
        <position position="53"/>
    </location>
</feature>
<dbReference type="GO" id="GO:0003677">
    <property type="term" value="F:DNA binding"/>
    <property type="evidence" value="ECO:0007669"/>
    <property type="project" value="InterPro"/>
</dbReference>
<keyword evidence="4" id="KW-1185">Reference proteome</keyword>
<dbReference type="RefSeq" id="WP_013047636.1">
    <property type="nucleotide sequence ID" value="NC_014011.1"/>
</dbReference>
<dbReference type="AlphaFoldDB" id="D5ECT8"/>
<keyword evidence="1" id="KW-0597">Phosphoprotein</keyword>
<dbReference type="InterPro" id="IPR005471">
    <property type="entry name" value="Tscrpt_reg_IclR_N"/>
</dbReference>
<dbReference type="CDD" id="cd00156">
    <property type="entry name" value="REC"/>
    <property type="match status" value="1"/>
</dbReference>
<dbReference type="Pfam" id="PF00072">
    <property type="entry name" value="Response_reg"/>
    <property type="match status" value="1"/>
</dbReference>
<name>D5ECT8_AMICL</name>